<accession>A0A1J4J3K9</accession>
<name>A0A1J4J3K9_9EUKA</name>
<dbReference type="AlphaFoldDB" id="A0A1J4J3K9"/>
<evidence type="ECO:0000313" key="2">
    <source>
        <dbReference type="Proteomes" id="UP000179807"/>
    </source>
</evidence>
<dbReference type="Proteomes" id="UP000179807">
    <property type="component" value="Unassembled WGS sequence"/>
</dbReference>
<comment type="caution">
    <text evidence="1">The sequence shown here is derived from an EMBL/GenBank/DDBJ whole genome shotgun (WGS) entry which is preliminary data.</text>
</comment>
<sequence length="282" mass="33164">MSSKPIHSYQSNILHSNIEYIQHQLSHLHSTFDSFYHFLNPLAWLGNYRGVILTNEKAGKHFQKHPLKLISNSNELQGIVSIIKNGNLEEYKSIMSKLKIGQYVLFQVKNEIPDFFFSKENSLPVFIAGLNYTYEQKEKSFSVLSRGIRIHSLNWNKCFDSINSSFRTLSDFSNFFDSNNFHSNKPIVLLVCSSKPNHIKEFFGIHYNESRNSVWFYLNENKDKIHFNVVENEKNWTEYQSIHILESFPDNFDAKSQITIIFNAHQNNIVLDENKYYIFWIG</sequence>
<organism evidence="1 2">
    <name type="scientific">Tritrichomonas foetus</name>
    <dbReference type="NCBI Taxonomy" id="1144522"/>
    <lineage>
        <taxon>Eukaryota</taxon>
        <taxon>Metamonada</taxon>
        <taxon>Parabasalia</taxon>
        <taxon>Tritrichomonadida</taxon>
        <taxon>Tritrichomonadidae</taxon>
        <taxon>Tritrichomonas</taxon>
    </lineage>
</organism>
<protein>
    <submittedName>
        <fullName evidence="1">Uncharacterized protein</fullName>
    </submittedName>
</protein>
<reference evidence="1" key="1">
    <citation type="submission" date="2016-10" db="EMBL/GenBank/DDBJ databases">
        <authorList>
            <person name="Benchimol M."/>
            <person name="Almeida L.G."/>
            <person name="Vasconcelos A.T."/>
            <person name="Perreira-Neves A."/>
            <person name="Rosa I.A."/>
            <person name="Tasca T."/>
            <person name="Bogo M.R."/>
            <person name="de Souza W."/>
        </authorList>
    </citation>
    <scope>NUCLEOTIDE SEQUENCE [LARGE SCALE GENOMIC DNA]</scope>
    <source>
        <strain evidence="1">K</strain>
    </source>
</reference>
<gene>
    <name evidence="1" type="ORF">TRFO_12288</name>
</gene>
<dbReference type="VEuPathDB" id="TrichDB:TRFO_12288"/>
<keyword evidence="2" id="KW-1185">Reference proteome</keyword>
<dbReference type="RefSeq" id="XP_068345880.1">
    <property type="nucleotide sequence ID" value="XM_068496541.1"/>
</dbReference>
<proteinExistence type="predicted"/>
<evidence type="ECO:0000313" key="1">
    <source>
        <dbReference type="EMBL" id="OHS92743.1"/>
    </source>
</evidence>
<dbReference type="GeneID" id="94831245"/>
<dbReference type="EMBL" id="MLAK01001470">
    <property type="protein sequence ID" value="OHS92743.1"/>
    <property type="molecule type" value="Genomic_DNA"/>
</dbReference>